<organism evidence="2 3">
    <name type="scientific">Auricularia subglabra (strain TFB-10046 / SS5)</name>
    <name type="common">White-rot fungus</name>
    <name type="synonym">Auricularia delicata (strain TFB10046)</name>
    <dbReference type="NCBI Taxonomy" id="717982"/>
    <lineage>
        <taxon>Eukaryota</taxon>
        <taxon>Fungi</taxon>
        <taxon>Dikarya</taxon>
        <taxon>Basidiomycota</taxon>
        <taxon>Agaricomycotina</taxon>
        <taxon>Agaricomycetes</taxon>
        <taxon>Auriculariales</taxon>
        <taxon>Auriculariaceae</taxon>
        <taxon>Auricularia</taxon>
    </lineage>
</organism>
<proteinExistence type="predicted"/>
<dbReference type="InParanoid" id="J0CTC9"/>
<dbReference type="Proteomes" id="UP000006514">
    <property type="component" value="Unassembled WGS sequence"/>
</dbReference>
<dbReference type="EMBL" id="JH688178">
    <property type="protein sequence ID" value="EJD33551.1"/>
    <property type="molecule type" value="Genomic_DNA"/>
</dbReference>
<sequence>MIKNAGEGGQWMDLDLDAQVEMTRVELLEASRSYHRGVLKKLASVFTHAKFCKLIARPLQLVEPGTVLTEHQSSASCGLPHLVIPGTLYSSRASAVMEILALQVGVPFLAEAATTVARTTIMSNYTRGVCEYCVSYALVGGDQKPQDEPGCEPMGSRWVECGIRSCRAQYVVENPGALNCSCTNRVVVPKKYAPADAKHYKCPACAGGARALYNQNGVGYGPSGIPRNMEHYAHPRLQQHFATLCALSHGLYYCLKLIGAPPSEEHSCGKRNATGYTPSSNPHQPACTGLLRTLPGSRMLHQIRPKNLDKVEEQIILEEDIQESDHSVTGEKNNLPKDVADSIRETEQEWKAFSEEASRCCSDARASHVLLLTDRIISAARQQGPANDPGRTLFIENNSPHLANPVGGGS</sequence>
<protein>
    <submittedName>
        <fullName evidence="2">Uncharacterized protein</fullName>
    </submittedName>
</protein>
<gene>
    <name evidence="2" type="ORF">AURDEDRAFT_131624</name>
</gene>
<dbReference type="AlphaFoldDB" id="J0CTC9"/>
<evidence type="ECO:0000256" key="1">
    <source>
        <dbReference type="SAM" id="MobiDB-lite"/>
    </source>
</evidence>
<accession>J0CTC9</accession>
<keyword evidence="3" id="KW-1185">Reference proteome</keyword>
<name>J0CTC9_AURST</name>
<dbReference type="OrthoDB" id="1431934at2759"/>
<feature type="region of interest" description="Disordered" evidence="1">
    <location>
        <begin position="382"/>
        <end position="410"/>
    </location>
</feature>
<reference evidence="3" key="1">
    <citation type="journal article" date="2012" name="Science">
        <title>The Paleozoic origin of enzymatic lignin decomposition reconstructed from 31 fungal genomes.</title>
        <authorList>
            <person name="Floudas D."/>
            <person name="Binder M."/>
            <person name="Riley R."/>
            <person name="Barry K."/>
            <person name="Blanchette R.A."/>
            <person name="Henrissat B."/>
            <person name="Martinez A.T."/>
            <person name="Otillar R."/>
            <person name="Spatafora J.W."/>
            <person name="Yadav J.S."/>
            <person name="Aerts A."/>
            <person name="Benoit I."/>
            <person name="Boyd A."/>
            <person name="Carlson A."/>
            <person name="Copeland A."/>
            <person name="Coutinho P.M."/>
            <person name="de Vries R.P."/>
            <person name="Ferreira P."/>
            <person name="Findley K."/>
            <person name="Foster B."/>
            <person name="Gaskell J."/>
            <person name="Glotzer D."/>
            <person name="Gorecki P."/>
            <person name="Heitman J."/>
            <person name="Hesse C."/>
            <person name="Hori C."/>
            <person name="Igarashi K."/>
            <person name="Jurgens J.A."/>
            <person name="Kallen N."/>
            <person name="Kersten P."/>
            <person name="Kohler A."/>
            <person name="Kuees U."/>
            <person name="Kumar T.K.A."/>
            <person name="Kuo A."/>
            <person name="LaButti K."/>
            <person name="Larrondo L.F."/>
            <person name="Lindquist E."/>
            <person name="Ling A."/>
            <person name="Lombard V."/>
            <person name="Lucas S."/>
            <person name="Lundell T."/>
            <person name="Martin R."/>
            <person name="McLaughlin D.J."/>
            <person name="Morgenstern I."/>
            <person name="Morin E."/>
            <person name="Murat C."/>
            <person name="Nagy L.G."/>
            <person name="Nolan M."/>
            <person name="Ohm R.A."/>
            <person name="Patyshakuliyeva A."/>
            <person name="Rokas A."/>
            <person name="Ruiz-Duenas F.J."/>
            <person name="Sabat G."/>
            <person name="Salamov A."/>
            <person name="Samejima M."/>
            <person name="Schmutz J."/>
            <person name="Slot J.C."/>
            <person name="St John F."/>
            <person name="Stenlid J."/>
            <person name="Sun H."/>
            <person name="Sun S."/>
            <person name="Syed K."/>
            <person name="Tsang A."/>
            <person name="Wiebenga A."/>
            <person name="Young D."/>
            <person name="Pisabarro A."/>
            <person name="Eastwood D.C."/>
            <person name="Martin F."/>
            <person name="Cullen D."/>
            <person name="Grigoriev I.V."/>
            <person name="Hibbett D.S."/>
        </authorList>
    </citation>
    <scope>NUCLEOTIDE SEQUENCE [LARGE SCALE GENOMIC DNA]</scope>
    <source>
        <strain evidence="3">TFB10046</strain>
    </source>
</reference>
<evidence type="ECO:0000313" key="3">
    <source>
        <dbReference type="Proteomes" id="UP000006514"/>
    </source>
</evidence>
<dbReference type="KEGG" id="adl:AURDEDRAFT_131624"/>
<evidence type="ECO:0000313" key="2">
    <source>
        <dbReference type="EMBL" id="EJD33551.1"/>
    </source>
</evidence>